<accession>A0A0A9BP80</accession>
<protein>
    <submittedName>
        <fullName evidence="1">Uncharacterized protein</fullName>
    </submittedName>
</protein>
<name>A0A0A9BP80_ARUDO</name>
<reference evidence="1" key="2">
    <citation type="journal article" date="2015" name="Data Brief">
        <title>Shoot transcriptome of the giant reed, Arundo donax.</title>
        <authorList>
            <person name="Barrero R.A."/>
            <person name="Guerrero F.D."/>
            <person name="Moolhuijzen P."/>
            <person name="Goolsby J.A."/>
            <person name="Tidwell J."/>
            <person name="Bellgard S.E."/>
            <person name="Bellgard M.I."/>
        </authorList>
    </citation>
    <scope>NUCLEOTIDE SEQUENCE</scope>
    <source>
        <tissue evidence="1">Shoot tissue taken approximately 20 cm above the soil surface</tissue>
    </source>
</reference>
<dbReference type="EMBL" id="GBRH01236813">
    <property type="protein sequence ID" value="JAD61082.1"/>
    <property type="molecule type" value="Transcribed_RNA"/>
</dbReference>
<reference evidence="1" key="1">
    <citation type="submission" date="2014-09" db="EMBL/GenBank/DDBJ databases">
        <authorList>
            <person name="Magalhaes I.L.F."/>
            <person name="Oliveira U."/>
            <person name="Santos F.R."/>
            <person name="Vidigal T.H.D.A."/>
            <person name="Brescovit A.D."/>
            <person name="Santos A.J."/>
        </authorList>
    </citation>
    <scope>NUCLEOTIDE SEQUENCE</scope>
    <source>
        <tissue evidence="1">Shoot tissue taken approximately 20 cm above the soil surface</tissue>
    </source>
</reference>
<evidence type="ECO:0000313" key="1">
    <source>
        <dbReference type="EMBL" id="JAD61082.1"/>
    </source>
</evidence>
<proteinExistence type="predicted"/>
<sequence>MSRDSCVREDDKEGKLGWTEVSNRDGCGRRGEIYVCSARIC</sequence>
<dbReference type="AlphaFoldDB" id="A0A0A9BP80"/>
<organism evidence="1">
    <name type="scientific">Arundo donax</name>
    <name type="common">Giant reed</name>
    <name type="synonym">Donax arundinaceus</name>
    <dbReference type="NCBI Taxonomy" id="35708"/>
    <lineage>
        <taxon>Eukaryota</taxon>
        <taxon>Viridiplantae</taxon>
        <taxon>Streptophyta</taxon>
        <taxon>Embryophyta</taxon>
        <taxon>Tracheophyta</taxon>
        <taxon>Spermatophyta</taxon>
        <taxon>Magnoliopsida</taxon>
        <taxon>Liliopsida</taxon>
        <taxon>Poales</taxon>
        <taxon>Poaceae</taxon>
        <taxon>PACMAD clade</taxon>
        <taxon>Arundinoideae</taxon>
        <taxon>Arundineae</taxon>
        <taxon>Arundo</taxon>
    </lineage>
</organism>